<dbReference type="RefSeq" id="XP_032831244.1">
    <property type="nucleotide sequence ID" value="XM_032975353.1"/>
</dbReference>
<evidence type="ECO:0000313" key="16">
    <source>
        <dbReference type="RefSeq" id="XP_032831246.1"/>
    </source>
</evidence>
<dbReference type="RefSeq" id="XP_032831248.1">
    <property type="nucleotide sequence ID" value="XM_032975357.1"/>
</dbReference>
<keyword evidence="5" id="KW-0963">Cytoplasm</keyword>
<evidence type="ECO:0000313" key="19">
    <source>
        <dbReference type="RefSeq" id="XP_032831249.1"/>
    </source>
</evidence>
<evidence type="ECO:0000313" key="11">
    <source>
        <dbReference type="RefSeq" id="XP_032831240.1"/>
    </source>
</evidence>
<comment type="similarity">
    <text evidence="3">Belongs to the TBCC family.</text>
</comment>
<evidence type="ECO:0000256" key="7">
    <source>
        <dbReference type="SAM" id="MobiDB-lite"/>
    </source>
</evidence>
<evidence type="ECO:0000313" key="10">
    <source>
        <dbReference type="RefSeq" id="XP_032831239.1"/>
    </source>
</evidence>
<dbReference type="InterPro" id="IPR039589">
    <property type="entry name" value="TBCC1"/>
</dbReference>
<evidence type="ECO:0000256" key="3">
    <source>
        <dbReference type="ARBA" id="ARBA00008848"/>
    </source>
</evidence>
<evidence type="ECO:0000313" key="9">
    <source>
        <dbReference type="Proteomes" id="UP001318040"/>
    </source>
</evidence>
<evidence type="ECO:0000313" key="14">
    <source>
        <dbReference type="RefSeq" id="XP_032831244.1"/>
    </source>
</evidence>
<evidence type="ECO:0000313" key="13">
    <source>
        <dbReference type="RefSeq" id="XP_032831243.1"/>
    </source>
</evidence>
<evidence type="ECO:0000256" key="6">
    <source>
        <dbReference type="ARBA" id="ARBA00023212"/>
    </source>
</evidence>
<feature type="region of interest" description="Disordered" evidence="7">
    <location>
        <begin position="1"/>
        <end position="25"/>
    </location>
</feature>
<dbReference type="AlphaFoldDB" id="A0AAJ7XE04"/>
<comment type="subcellular location">
    <subcellularLocation>
        <location evidence="1">Cytoplasm</location>
        <location evidence="1">Cytoskeleton</location>
        <location evidence="1">Microtubule organizing center</location>
        <location evidence="1">Centrosome</location>
    </subcellularLocation>
    <subcellularLocation>
        <location evidence="2">Cytoplasm</location>
        <location evidence="2">Cytoskeleton</location>
        <location evidence="2">Spindle pole</location>
    </subcellularLocation>
</comment>
<gene>
    <name evidence="10 11 12 13 14 15 16 17 18 19" type="primary">TBCCD1</name>
</gene>
<dbReference type="InterPro" id="IPR017901">
    <property type="entry name" value="C-CAP_CF_C-like"/>
</dbReference>
<proteinExistence type="inferred from homology"/>
<dbReference type="RefSeq" id="XP_032831239.1">
    <property type="nucleotide sequence ID" value="XM_032975348.1"/>
</dbReference>
<dbReference type="PANTHER" id="PTHR16052">
    <property type="entry name" value="TBCC DOMAIN-CONTAINING PROTEIN 1"/>
    <property type="match status" value="1"/>
</dbReference>
<dbReference type="RefSeq" id="XP_032831240.1">
    <property type="nucleotide sequence ID" value="XM_032975349.1"/>
</dbReference>
<dbReference type="RefSeq" id="XP_032831243.1">
    <property type="nucleotide sequence ID" value="XM_032975352.1"/>
</dbReference>
<dbReference type="SUPFAM" id="SSF69340">
    <property type="entry name" value="C-terminal domain of adenylylcyclase associated protein"/>
    <property type="match status" value="1"/>
</dbReference>
<dbReference type="RefSeq" id="XP_032831241.1">
    <property type="nucleotide sequence ID" value="XM_032975350.1"/>
</dbReference>
<dbReference type="Proteomes" id="UP001318040">
    <property type="component" value="Chromosome 56"/>
</dbReference>
<protein>
    <recommendedName>
        <fullName evidence="4">TBCC domain-containing protein 1</fullName>
    </recommendedName>
</protein>
<evidence type="ECO:0000256" key="5">
    <source>
        <dbReference type="ARBA" id="ARBA00022490"/>
    </source>
</evidence>
<keyword evidence="9" id="KW-1185">Reference proteome</keyword>
<dbReference type="CTD" id="55171"/>
<dbReference type="PANTHER" id="PTHR16052:SF0">
    <property type="entry name" value="TBCC DOMAIN-CONTAINING PROTEIN 1"/>
    <property type="match status" value="1"/>
</dbReference>
<evidence type="ECO:0000313" key="15">
    <source>
        <dbReference type="RefSeq" id="XP_032831245.1"/>
    </source>
</evidence>
<evidence type="ECO:0000256" key="4">
    <source>
        <dbReference type="ARBA" id="ARBA00017559"/>
    </source>
</evidence>
<dbReference type="RefSeq" id="XP_032831249.1">
    <property type="nucleotide sequence ID" value="XM_032975358.1"/>
</dbReference>
<dbReference type="InterPro" id="IPR006599">
    <property type="entry name" value="CARP_motif"/>
</dbReference>
<keyword evidence="6" id="KW-0206">Cytoskeleton</keyword>
<feature type="domain" description="C-CAP/cofactor C-like" evidence="8">
    <location>
        <begin position="323"/>
        <end position="473"/>
    </location>
</feature>
<evidence type="ECO:0000313" key="17">
    <source>
        <dbReference type="RefSeq" id="XP_032831247.1"/>
    </source>
</evidence>
<dbReference type="Pfam" id="PF07986">
    <property type="entry name" value="TBCC"/>
    <property type="match status" value="1"/>
</dbReference>
<evidence type="ECO:0000313" key="18">
    <source>
        <dbReference type="RefSeq" id="XP_032831248.1"/>
    </source>
</evidence>
<dbReference type="KEGG" id="pmrn:116954660"/>
<dbReference type="RefSeq" id="XP_032831247.1">
    <property type="nucleotide sequence ID" value="XM_032975356.1"/>
</dbReference>
<sequence length="582" mass="64618">MQQPAKAAGGSGDPSRAEAKPQPQAPRVRLWLRDEPFRVGVLPMAPPTKLGVYYLHKVAAYVRIRPLGFPRLTWPMWRHVACGKLQLPEEVAWLYMESCDTLAPEWTAQRRLEWAEEVSECRSRASTEQLRAQLSVDTLRFLLFLYIQELSRTSLRRHSLVAEDWPSPRGQPDDHEQRSLTQGKYLDGQQHLSFVKSGLSDLLKLLLEPAGMHAVRWSSLSESLLPLSALRTLDMLMEGSADRGQRIRPLSELATAAQADSGFLPGLKAFSLRPLQLWLRDHLNLSPYGMSACLQRGRHLSWAQNGEGTAQRACMLRSGQGTPAGARVVMLRKASRQTLARSSPRLAGAHVCIHRCSDSFIYLLSPLRSVSIERCRRTVLVLGPVETHVTVHGCEDVTVVVACRRLVASACSACTFHLLTPCRPLLVSAPSGDTGITLAPYHTHYPLLEEHMARAGLAAVPNRWDQPLCLGGPEADGTNGKCYRLLPPSELHLLTVPFAIAGGTTSEVPGGLPGAYERALAARDQSVQAWQQTMRYANLTREKTDRFRLLVKELFCEWLKDSGHQKQLDGLIPTPEQHATPP</sequence>
<dbReference type="Gene3D" id="2.160.20.70">
    <property type="match status" value="1"/>
</dbReference>
<name>A0AAJ7XE04_PETMA</name>
<organism evidence="9 14">
    <name type="scientific">Petromyzon marinus</name>
    <name type="common">Sea lamprey</name>
    <dbReference type="NCBI Taxonomy" id="7757"/>
    <lineage>
        <taxon>Eukaryota</taxon>
        <taxon>Metazoa</taxon>
        <taxon>Chordata</taxon>
        <taxon>Craniata</taxon>
        <taxon>Vertebrata</taxon>
        <taxon>Cyclostomata</taxon>
        <taxon>Hyperoartia</taxon>
        <taxon>Petromyzontiformes</taxon>
        <taxon>Petromyzontidae</taxon>
        <taxon>Petromyzon</taxon>
    </lineage>
</organism>
<evidence type="ECO:0000256" key="1">
    <source>
        <dbReference type="ARBA" id="ARBA00004300"/>
    </source>
</evidence>
<dbReference type="RefSeq" id="XP_032831245.1">
    <property type="nucleotide sequence ID" value="XM_032975354.1"/>
</dbReference>
<dbReference type="SMART" id="SM00673">
    <property type="entry name" value="CARP"/>
    <property type="match status" value="2"/>
</dbReference>
<evidence type="ECO:0000256" key="2">
    <source>
        <dbReference type="ARBA" id="ARBA00004647"/>
    </source>
</evidence>
<dbReference type="InterPro" id="IPR016098">
    <property type="entry name" value="CAP/MinC_C"/>
</dbReference>
<dbReference type="GO" id="GO:0051661">
    <property type="term" value="P:maintenance of centrosome location"/>
    <property type="evidence" value="ECO:0007669"/>
    <property type="project" value="TreeGrafter"/>
</dbReference>
<dbReference type="PROSITE" id="PS51329">
    <property type="entry name" value="C_CAP_COFACTOR_C"/>
    <property type="match status" value="1"/>
</dbReference>
<evidence type="ECO:0000259" key="8">
    <source>
        <dbReference type="PROSITE" id="PS51329"/>
    </source>
</evidence>
<reference evidence="10 11" key="1">
    <citation type="submission" date="2025-04" db="UniProtKB">
        <authorList>
            <consortium name="RefSeq"/>
        </authorList>
    </citation>
    <scope>IDENTIFICATION</scope>
    <source>
        <tissue evidence="10 11">Sperm</tissue>
    </source>
</reference>
<dbReference type="GO" id="GO:0031616">
    <property type="term" value="C:spindle pole centrosome"/>
    <property type="evidence" value="ECO:0007669"/>
    <property type="project" value="TreeGrafter"/>
</dbReference>
<dbReference type="RefSeq" id="XP_032831246.1">
    <property type="nucleotide sequence ID" value="XM_032975355.1"/>
</dbReference>
<dbReference type="InterPro" id="IPR036223">
    <property type="entry name" value="CAP_C_sf"/>
</dbReference>
<evidence type="ECO:0000313" key="12">
    <source>
        <dbReference type="RefSeq" id="XP_032831241.1"/>
    </source>
</evidence>
<dbReference type="InterPro" id="IPR012945">
    <property type="entry name" value="Tubulin-bd_cofactor_C_dom"/>
</dbReference>
<dbReference type="GO" id="GO:0051684">
    <property type="term" value="P:maintenance of Golgi location"/>
    <property type="evidence" value="ECO:0007669"/>
    <property type="project" value="TreeGrafter"/>
</dbReference>
<accession>A0AAJ7XE04</accession>